<dbReference type="Proteomes" id="UP000234341">
    <property type="component" value="Unassembled WGS sequence"/>
</dbReference>
<evidence type="ECO:0000313" key="1">
    <source>
        <dbReference type="EMBL" id="PLP97979.1"/>
    </source>
</evidence>
<protein>
    <submittedName>
        <fullName evidence="1">Uncharacterized protein</fullName>
    </submittedName>
</protein>
<accession>A0A2N5C6Y2</accession>
<proteinExistence type="predicted"/>
<reference evidence="1 2" key="1">
    <citation type="submission" date="2017-12" db="EMBL/GenBank/DDBJ databases">
        <title>Genome sequence of the active heterotrophic nitrifier-denitrifier, Cupriavidus pauculus UM1.</title>
        <authorList>
            <person name="Putonti C."/>
            <person name="Castignetti D."/>
        </authorList>
    </citation>
    <scope>NUCLEOTIDE SEQUENCE [LARGE SCALE GENOMIC DNA]</scope>
    <source>
        <strain evidence="1 2">UM1</strain>
    </source>
</reference>
<comment type="caution">
    <text evidence="1">The sequence shown here is derived from an EMBL/GenBank/DDBJ whole genome shotgun (WGS) entry which is preliminary data.</text>
</comment>
<dbReference type="EMBL" id="PJRP01000014">
    <property type="protein sequence ID" value="PLP97979.1"/>
    <property type="molecule type" value="Genomic_DNA"/>
</dbReference>
<dbReference type="OrthoDB" id="8968058at2"/>
<dbReference type="AlphaFoldDB" id="A0A2N5C6Y2"/>
<dbReference type="RefSeq" id="WP_101684068.1">
    <property type="nucleotide sequence ID" value="NZ_PJRP01000014.1"/>
</dbReference>
<sequence length="127" mass="14349">MEFDTDWITLGPHRIRLRCVRGFPTEKMRSIAELTRIAIEHNMSAAARLLEIVADRSNAYSISIGTIFPKDKDMVTDLELALATMFGLKADQINMEVTVVSQAEVDLHFGVYERMLAERIGIVPLIQ</sequence>
<evidence type="ECO:0000313" key="2">
    <source>
        <dbReference type="Proteomes" id="UP000234341"/>
    </source>
</evidence>
<name>A0A2N5C6Y2_9BURK</name>
<organism evidence="1 2">
    <name type="scientific">Cupriavidus pauculus</name>
    <dbReference type="NCBI Taxonomy" id="82633"/>
    <lineage>
        <taxon>Bacteria</taxon>
        <taxon>Pseudomonadati</taxon>
        <taxon>Pseudomonadota</taxon>
        <taxon>Betaproteobacteria</taxon>
        <taxon>Burkholderiales</taxon>
        <taxon>Burkholderiaceae</taxon>
        <taxon>Cupriavidus</taxon>
    </lineage>
</organism>
<gene>
    <name evidence="1" type="ORF">CYJ10_24705</name>
</gene>